<feature type="transmembrane region" description="Helical" evidence="9">
    <location>
        <begin position="309"/>
        <end position="331"/>
    </location>
</feature>
<feature type="transmembrane region" description="Helical" evidence="9">
    <location>
        <begin position="433"/>
        <end position="454"/>
    </location>
</feature>
<dbReference type="GO" id="GO:0005886">
    <property type="term" value="C:plasma membrane"/>
    <property type="evidence" value="ECO:0007669"/>
    <property type="project" value="UniProtKB-SubCell"/>
</dbReference>
<comment type="subcellular location">
    <subcellularLocation>
        <location evidence="1">Cell membrane</location>
        <topology evidence="1">Multi-pass membrane protein</topology>
    </subcellularLocation>
</comment>
<dbReference type="Pfam" id="PF02386">
    <property type="entry name" value="TrkH"/>
    <property type="match status" value="1"/>
</dbReference>
<dbReference type="GeneID" id="5562215"/>
<gene>
    <name evidence="10" type="ordered locus">Igni_0192</name>
</gene>
<dbReference type="STRING" id="453591.Igni_0192"/>
<dbReference type="GO" id="GO:0030001">
    <property type="term" value="P:metal ion transport"/>
    <property type="evidence" value="ECO:0007669"/>
    <property type="project" value="UniProtKB-ARBA"/>
</dbReference>
<proteinExistence type="inferred from homology"/>
<dbReference type="EMBL" id="CP000816">
    <property type="protein sequence ID" value="ABU81376.1"/>
    <property type="molecule type" value="Genomic_DNA"/>
</dbReference>
<evidence type="ECO:0000313" key="10">
    <source>
        <dbReference type="EMBL" id="ABU81376.1"/>
    </source>
</evidence>
<evidence type="ECO:0000256" key="3">
    <source>
        <dbReference type="ARBA" id="ARBA00022448"/>
    </source>
</evidence>
<name>A8A8X4_IGNH4</name>
<dbReference type="OrthoDB" id="111943at2157"/>
<reference evidence="10 11" key="1">
    <citation type="journal article" date="2008" name="Genome Biol.">
        <title>A genomic analysis of the archaeal system Ignicoccus hospitalis-Nanoarchaeum equitans.</title>
        <authorList>
            <person name="Podar M."/>
            <person name="Anderson I."/>
            <person name="Makarova K.S."/>
            <person name="Elkins J.G."/>
            <person name="Ivanova N."/>
            <person name="Wall M.A."/>
            <person name="Lykidis A."/>
            <person name="Mavromatis K."/>
            <person name="Sun H."/>
            <person name="Hudson M.E."/>
            <person name="Chen W."/>
            <person name="Deciu C."/>
            <person name="Hutchison D."/>
            <person name="Eads J.R."/>
            <person name="Anderson A."/>
            <person name="Fernandes F."/>
            <person name="Szeto E."/>
            <person name="Lapidus A."/>
            <person name="Kyrpides N.C."/>
            <person name="Saier M.H.Jr."/>
            <person name="Richardson P.M."/>
            <person name="Rachel R."/>
            <person name="Huber H."/>
            <person name="Eisen J.A."/>
            <person name="Koonin E.V."/>
            <person name="Keller M."/>
            <person name="Stetter K.O."/>
        </authorList>
    </citation>
    <scope>NUCLEOTIDE SEQUENCE [LARGE SCALE GENOMIC DNA]</scope>
    <source>
        <strain evidence="11">KIN4/I / DSM 18386 / JCM 14125</strain>
    </source>
</reference>
<evidence type="ECO:0000256" key="6">
    <source>
        <dbReference type="ARBA" id="ARBA00022989"/>
    </source>
</evidence>
<keyword evidence="3" id="KW-0813">Transport</keyword>
<dbReference type="RefSeq" id="WP_011998228.1">
    <property type="nucleotide sequence ID" value="NC_009776.1"/>
</dbReference>
<dbReference type="eggNOG" id="arCOG04145">
    <property type="taxonomic scope" value="Archaea"/>
</dbReference>
<keyword evidence="6 9" id="KW-1133">Transmembrane helix</keyword>
<feature type="transmembrane region" description="Helical" evidence="9">
    <location>
        <begin position="125"/>
        <end position="150"/>
    </location>
</feature>
<evidence type="ECO:0000313" key="11">
    <source>
        <dbReference type="Proteomes" id="UP000000262"/>
    </source>
</evidence>
<feature type="transmembrane region" description="Helical" evidence="9">
    <location>
        <begin position="61"/>
        <end position="85"/>
    </location>
</feature>
<evidence type="ECO:0000256" key="1">
    <source>
        <dbReference type="ARBA" id="ARBA00004651"/>
    </source>
</evidence>
<dbReference type="PANTHER" id="PTHR32024">
    <property type="entry name" value="TRK SYSTEM POTASSIUM UPTAKE PROTEIN TRKG-RELATED"/>
    <property type="match status" value="1"/>
</dbReference>
<feature type="transmembrane region" description="Helical" evidence="9">
    <location>
        <begin position="162"/>
        <end position="180"/>
    </location>
</feature>
<dbReference type="GO" id="GO:0008324">
    <property type="term" value="F:monoatomic cation transmembrane transporter activity"/>
    <property type="evidence" value="ECO:0007669"/>
    <property type="project" value="InterPro"/>
</dbReference>
<feature type="transmembrane region" description="Helical" evidence="9">
    <location>
        <begin position="253"/>
        <end position="272"/>
    </location>
</feature>
<dbReference type="HOGENOM" id="CLU_030708_0_2_2"/>
<evidence type="ECO:0000256" key="5">
    <source>
        <dbReference type="ARBA" id="ARBA00022692"/>
    </source>
</evidence>
<feature type="transmembrane region" description="Helical" evidence="9">
    <location>
        <begin position="27"/>
        <end position="49"/>
    </location>
</feature>
<evidence type="ECO:0000256" key="4">
    <source>
        <dbReference type="ARBA" id="ARBA00022475"/>
    </source>
</evidence>
<dbReference type="PhylomeDB" id="A8A8X4"/>
<organism evidence="10 11">
    <name type="scientific">Ignicoccus hospitalis (strain KIN4/I / DSM 18386 / JCM 14125)</name>
    <dbReference type="NCBI Taxonomy" id="453591"/>
    <lineage>
        <taxon>Archaea</taxon>
        <taxon>Thermoproteota</taxon>
        <taxon>Thermoprotei</taxon>
        <taxon>Desulfurococcales</taxon>
        <taxon>Desulfurococcaceae</taxon>
        <taxon>Ignicoccus</taxon>
    </lineage>
</organism>
<keyword evidence="4" id="KW-1003">Cell membrane</keyword>
<dbReference type="AlphaFoldDB" id="A8A8X4"/>
<dbReference type="InterPro" id="IPR003445">
    <property type="entry name" value="Cat_transpt"/>
</dbReference>
<feature type="transmembrane region" description="Helical" evidence="9">
    <location>
        <begin position="369"/>
        <end position="391"/>
    </location>
</feature>
<keyword evidence="5 9" id="KW-0812">Transmembrane</keyword>
<dbReference type="KEGG" id="iho:Igni_0192"/>
<evidence type="ECO:0000256" key="2">
    <source>
        <dbReference type="ARBA" id="ARBA00009137"/>
    </source>
</evidence>
<sequence length="462" mass="49987">MSLVVSSLAFFLASLTSLTYPYFDDYVALSFVIAAAYAYAASRLVKYAIAVTNPAIMIKALVLFWFLTPFLVALPFSYITGLGLIDSYFEMVSGFTGTGLTVLNPSAETPFVNALRASSQWAGEVGALFLTLILAIVFHVSPTGIVSALGKGERVRPSMYNTLIDLILIYLVLTIIPIVYMKLVGMSLYDAIVYTFAALATGGFAPTAGGTADLPFVQQLAVILTCVLGAVNFSVYLNLRYNKVRNALKHPELRLLIASILFYALLLLFVWKRFDAEHLWSALFHSASAVTTSGFQIQDVSKFGESSKYIITVAMIVGASAFSTGGGVKLYRAYVLGKSIMKQIKSLGTPRGYVSTVTVMGKEITSEELTTMLTVVATYLFTMFALALVLTEQLSAHKVKVPSIDVIFEVASAMSGTGLSSGLTAIAPPDVKITLSIAMILGKLEVLPFLFFLYDSLRSLKK</sequence>
<accession>A8A8X4</accession>
<comment type="similarity">
    <text evidence="2">Belongs to the TrkH potassium transport family.</text>
</comment>
<protein>
    <submittedName>
        <fullName evidence="10">Cation transporter</fullName>
    </submittedName>
</protein>
<keyword evidence="8 9" id="KW-0472">Membrane</keyword>
<keyword evidence="11" id="KW-1185">Reference proteome</keyword>
<keyword evidence="7" id="KW-0406">Ion transport</keyword>
<dbReference type="PANTHER" id="PTHR32024:SF2">
    <property type="entry name" value="TRK SYSTEM POTASSIUM UPTAKE PROTEIN TRKG-RELATED"/>
    <property type="match status" value="1"/>
</dbReference>
<feature type="transmembrane region" description="Helical" evidence="9">
    <location>
        <begin position="220"/>
        <end position="241"/>
    </location>
</feature>
<evidence type="ECO:0000256" key="8">
    <source>
        <dbReference type="ARBA" id="ARBA00023136"/>
    </source>
</evidence>
<evidence type="ECO:0000256" key="9">
    <source>
        <dbReference type="SAM" id="Phobius"/>
    </source>
</evidence>
<dbReference type="Proteomes" id="UP000000262">
    <property type="component" value="Chromosome"/>
</dbReference>
<evidence type="ECO:0000256" key="7">
    <source>
        <dbReference type="ARBA" id="ARBA00023065"/>
    </source>
</evidence>